<dbReference type="EMBL" id="CP002826">
    <property type="protein sequence ID" value="AEI06953.1"/>
    <property type="molecule type" value="Genomic_DNA"/>
</dbReference>
<dbReference type="Proteomes" id="UP000007730">
    <property type="component" value="Chromosome"/>
</dbReference>
<gene>
    <name evidence="3" type="ordered locus">OCA5_c22510</name>
</gene>
<feature type="transmembrane region" description="Helical" evidence="2">
    <location>
        <begin position="20"/>
        <end position="39"/>
    </location>
</feature>
<feature type="compositionally biased region" description="Low complexity" evidence="1">
    <location>
        <begin position="261"/>
        <end position="294"/>
    </location>
</feature>
<dbReference type="RefSeq" id="WP_012562912.1">
    <property type="nucleotide sequence ID" value="NC_011386.1"/>
</dbReference>
<dbReference type="AlphaFoldDB" id="B6JF69"/>
<evidence type="ECO:0000256" key="1">
    <source>
        <dbReference type="SAM" id="MobiDB-lite"/>
    </source>
</evidence>
<dbReference type="OrthoDB" id="8264807at2"/>
<keyword evidence="2" id="KW-1133">Transmembrane helix</keyword>
<dbReference type="STRING" id="504832.OCA5_c22510"/>
<evidence type="ECO:0000313" key="4">
    <source>
        <dbReference type="Proteomes" id="UP000007730"/>
    </source>
</evidence>
<keyword evidence="2" id="KW-0812">Transmembrane</keyword>
<name>B6JF69_AFIC5</name>
<accession>B6JF69</accession>
<dbReference type="eggNOG" id="ENOG50348SR">
    <property type="taxonomic scope" value="Bacteria"/>
</dbReference>
<sequence length="319" mass="32087">MNRAFAAGLADIPQSLGLPVVIILAVAAVFALISIVALLRAERSFANGALAVVALLAVALAAALALDGSSRKGPAASSETFAGPASPALTCLDELAGEIVGTGCEQAVFASAESTAAAVSYTASQISRLAAHGDAASADRAMTPSLQALRRAIERDRYGLVAHVLAVREGCKLSECAFFTSLTNTAQIANNMNERVYESLVARHAPLWGKLGQQPGVLPPAAAIAPTEPERPTGKPVSGDFPSSASIPPISIMAPEPPTASTPSAAPAPSAAPVRPAEAAHPAHQAPKAAAKKPPAAPPAPPRSLTPPAAATPDAGNNR</sequence>
<evidence type="ECO:0000256" key="2">
    <source>
        <dbReference type="SAM" id="Phobius"/>
    </source>
</evidence>
<organism evidence="3 4">
    <name type="scientific">Afipia carboxidovorans (strain ATCC 49405 / DSM 1227 / KCTC 32145 / OM5)</name>
    <name type="common">Oligotropha carboxidovorans</name>
    <dbReference type="NCBI Taxonomy" id="504832"/>
    <lineage>
        <taxon>Bacteria</taxon>
        <taxon>Pseudomonadati</taxon>
        <taxon>Pseudomonadota</taxon>
        <taxon>Alphaproteobacteria</taxon>
        <taxon>Hyphomicrobiales</taxon>
        <taxon>Nitrobacteraceae</taxon>
        <taxon>Afipia</taxon>
    </lineage>
</organism>
<dbReference type="PATRIC" id="fig|504832.7.peg.2377"/>
<feature type="compositionally biased region" description="Low complexity" evidence="1">
    <location>
        <begin position="242"/>
        <end position="254"/>
    </location>
</feature>
<evidence type="ECO:0000313" key="3">
    <source>
        <dbReference type="EMBL" id="AEI06953.1"/>
    </source>
</evidence>
<feature type="transmembrane region" description="Helical" evidence="2">
    <location>
        <begin position="46"/>
        <end position="66"/>
    </location>
</feature>
<dbReference type="KEGG" id="ocg:OCA5_c22510"/>
<feature type="compositionally biased region" description="Pro residues" evidence="1">
    <location>
        <begin position="295"/>
        <end position="305"/>
    </location>
</feature>
<reference evidence="3 4" key="1">
    <citation type="journal article" date="2011" name="J. Bacteriol.">
        <title>Complete genome sequences of the chemolithoautotrophic Oligotropha carboxidovorans strains OM4 and OM5.</title>
        <authorList>
            <person name="Volland S."/>
            <person name="Rachinger M."/>
            <person name="Strittmatter A."/>
            <person name="Daniel R."/>
            <person name="Gottschalk G."/>
            <person name="Meyer O."/>
        </authorList>
    </citation>
    <scope>NUCLEOTIDE SEQUENCE [LARGE SCALE GENOMIC DNA]</scope>
    <source>
        <strain evidence="4">ATCC 49405 / DSM 1227 / KCTC 32145 / OM5</strain>
    </source>
</reference>
<protein>
    <recommendedName>
        <fullName evidence="5">Transmembrane protein</fullName>
    </recommendedName>
</protein>
<keyword evidence="4" id="KW-1185">Reference proteome</keyword>
<dbReference type="HOGENOM" id="CLU_905791_0_0_5"/>
<proteinExistence type="predicted"/>
<dbReference type="KEGG" id="oca:OCAR_5757"/>
<feature type="region of interest" description="Disordered" evidence="1">
    <location>
        <begin position="213"/>
        <end position="319"/>
    </location>
</feature>
<keyword evidence="2" id="KW-0472">Membrane</keyword>
<evidence type="ECO:0008006" key="5">
    <source>
        <dbReference type="Google" id="ProtNLM"/>
    </source>
</evidence>